<name>A0A4Y7XA06_9GAMM</name>
<comment type="caution">
    <text evidence="6">The sequence shown here is derived from an EMBL/GenBank/DDBJ whole genome shotgun (WGS) entry which is preliminary data.</text>
</comment>
<dbReference type="SUPFAM" id="SSF51316">
    <property type="entry name" value="Mss4-like"/>
    <property type="match status" value="1"/>
</dbReference>
<dbReference type="PANTHER" id="PTHR33337">
    <property type="entry name" value="GFA DOMAIN-CONTAINING PROTEIN"/>
    <property type="match status" value="1"/>
</dbReference>
<dbReference type="Proteomes" id="UP000297834">
    <property type="component" value="Unassembled WGS sequence"/>
</dbReference>
<keyword evidence="3" id="KW-0862">Zinc</keyword>
<dbReference type="GO" id="GO:0046872">
    <property type="term" value="F:metal ion binding"/>
    <property type="evidence" value="ECO:0007669"/>
    <property type="project" value="UniProtKB-KW"/>
</dbReference>
<dbReference type="EMBL" id="SNTY01000058">
    <property type="protein sequence ID" value="TEU24708.1"/>
    <property type="molecule type" value="Genomic_DNA"/>
</dbReference>
<protein>
    <submittedName>
        <fullName evidence="6">GFA family protein</fullName>
    </submittedName>
</protein>
<organism evidence="6 7">
    <name type="scientific">Alkanindiges illinoisensis</name>
    <dbReference type="NCBI Taxonomy" id="197183"/>
    <lineage>
        <taxon>Bacteria</taxon>
        <taxon>Pseudomonadati</taxon>
        <taxon>Pseudomonadota</taxon>
        <taxon>Gammaproteobacteria</taxon>
        <taxon>Moraxellales</taxon>
        <taxon>Moraxellaceae</taxon>
        <taxon>Alkanindiges</taxon>
    </lineage>
</organism>
<evidence type="ECO:0000313" key="7">
    <source>
        <dbReference type="Proteomes" id="UP000297834"/>
    </source>
</evidence>
<gene>
    <name evidence="6" type="ORF">E2B99_11440</name>
</gene>
<comment type="similarity">
    <text evidence="1">Belongs to the Gfa family.</text>
</comment>
<evidence type="ECO:0000313" key="6">
    <source>
        <dbReference type="EMBL" id="TEU24708.1"/>
    </source>
</evidence>
<dbReference type="Pfam" id="PF04828">
    <property type="entry name" value="GFA"/>
    <property type="match status" value="1"/>
</dbReference>
<evidence type="ECO:0000256" key="2">
    <source>
        <dbReference type="ARBA" id="ARBA00022723"/>
    </source>
</evidence>
<reference evidence="6 7" key="1">
    <citation type="submission" date="2019-03" db="EMBL/GenBank/DDBJ databases">
        <title>Alkanindiges illinoisensis: a potential pathogenic isolated from ascites of a gastric cancer patient with abdominal metastasis.</title>
        <authorList>
            <person name="Hu X."/>
            <person name="Yang B."/>
            <person name="Yan X."/>
            <person name="Lin L."/>
            <person name="Zhao H."/>
            <person name="Zhou F."/>
            <person name="Su B."/>
            <person name="Chen J."/>
            <person name="Rui Y."/>
            <person name="Wang Q."/>
            <person name="Zheng L."/>
        </authorList>
    </citation>
    <scope>NUCLEOTIDE SEQUENCE [LARGE SCALE GENOMIC DNA]</scope>
    <source>
        <strain evidence="6 7">NFYY 23406</strain>
    </source>
</reference>
<dbReference type="Gene3D" id="3.90.1590.10">
    <property type="entry name" value="glutathione-dependent formaldehyde- activating enzyme (gfa)"/>
    <property type="match status" value="1"/>
</dbReference>
<dbReference type="OrthoDB" id="7765631at2"/>
<dbReference type="InterPro" id="IPR006913">
    <property type="entry name" value="CENP-V/GFA"/>
</dbReference>
<dbReference type="AlphaFoldDB" id="A0A4Y7XA06"/>
<dbReference type="InterPro" id="IPR011057">
    <property type="entry name" value="Mss4-like_sf"/>
</dbReference>
<dbReference type="STRING" id="1120977.GCA_000619845_01557"/>
<feature type="domain" description="CENP-V/GFA" evidence="5">
    <location>
        <begin position="2"/>
        <end position="108"/>
    </location>
</feature>
<evidence type="ECO:0000256" key="3">
    <source>
        <dbReference type="ARBA" id="ARBA00022833"/>
    </source>
</evidence>
<sequence length="132" mass="14877">MIKGHCLCQGIQYEYHGEINEVAICHCYQCKQAQGTPFATNAPVSTAAFQVVQGQSLLKSYFASPNKRRVFCSQCGSPLFSQRMDHPETIRLRLGTITEGHIPAPQYQIYCDSRSAWFELDQQTPCYPANKP</sequence>
<accession>A0A4Y7XA06</accession>
<keyword evidence="2" id="KW-0479">Metal-binding</keyword>
<keyword evidence="7" id="KW-1185">Reference proteome</keyword>
<dbReference type="PROSITE" id="PS51891">
    <property type="entry name" value="CENP_V_GFA"/>
    <property type="match status" value="1"/>
</dbReference>
<proteinExistence type="inferred from homology"/>
<evidence type="ECO:0000256" key="4">
    <source>
        <dbReference type="ARBA" id="ARBA00023239"/>
    </source>
</evidence>
<dbReference type="RefSeq" id="WP_134245060.1">
    <property type="nucleotide sequence ID" value="NZ_SNTY01000058.1"/>
</dbReference>
<dbReference type="GO" id="GO:0016846">
    <property type="term" value="F:carbon-sulfur lyase activity"/>
    <property type="evidence" value="ECO:0007669"/>
    <property type="project" value="InterPro"/>
</dbReference>
<dbReference type="PANTHER" id="PTHR33337:SF40">
    <property type="entry name" value="CENP-V_GFA DOMAIN-CONTAINING PROTEIN-RELATED"/>
    <property type="match status" value="1"/>
</dbReference>
<evidence type="ECO:0000256" key="1">
    <source>
        <dbReference type="ARBA" id="ARBA00005495"/>
    </source>
</evidence>
<evidence type="ECO:0000259" key="5">
    <source>
        <dbReference type="PROSITE" id="PS51891"/>
    </source>
</evidence>
<keyword evidence="4" id="KW-0456">Lyase</keyword>